<keyword evidence="3" id="KW-0378">Hydrolase</keyword>
<dbReference type="PANTHER" id="PTHR43142:SF1">
    <property type="entry name" value="CARBOXYLIC ESTER HYDROLASE"/>
    <property type="match status" value="1"/>
</dbReference>
<dbReference type="EMBL" id="CAJVCH010433088">
    <property type="protein sequence ID" value="CAG7818883.1"/>
    <property type="molecule type" value="Genomic_DNA"/>
</dbReference>
<dbReference type="AlphaFoldDB" id="A0A8J2LAL7"/>
<dbReference type="Proteomes" id="UP000708208">
    <property type="component" value="Unassembled WGS sequence"/>
</dbReference>
<name>A0A8J2LAL7_9HEXA</name>
<dbReference type="OrthoDB" id="3200163at2759"/>
<evidence type="ECO:0000313" key="9">
    <source>
        <dbReference type="Proteomes" id="UP000708208"/>
    </source>
</evidence>
<dbReference type="PANTHER" id="PTHR43142">
    <property type="entry name" value="CARBOXYLIC ESTER HYDROLASE"/>
    <property type="match status" value="1"/>
</dbReference>
<feature type="region of interest" description="Disordered" evidence="5">
    <location>
        <begin position="215"/>
        <end position="234"/>
    </location>
</feature>
<feature type="chain" id="PRO_5035150198" description="Carboxylesterase type B domain-containing protein" evidence="6">
    <location>
        <begin position="20"/>
        <end position="234"/>
    </location>
</feature>
<dbReference type="Pfam" id="PF00135">
    <property type="entry name" value="COesterase"/>
    <property type="match status" value="1"/>
</dbReference>
<evidence type="ECO:0000256" key="2">
    <source>
        <dbReference type="ARBA" id="ARBA00022487"/>
    </source>
</evidence>
<evidence type="ECO:0000256" key="6">
    <source>
        <dbReference type="SAM" id="SignalP"/>
    </source>
</evidence>
<dbReference type="GO" id="GO:0052689">
    <property type="term" value="F:carboxylic ester hydrolase activity"/>
    <property type="evidence" value="ECO:0007669"/>
    <property type="project" value="UniProtKB-KW"/>
</dbReference>
<feature type="signal peptide" evidence="6">
    <location>
        <begin position="1"/>
        <end position="19"/>
    </location>
</feature>
<keyword evidence="4" id="KW-0325">Glycoprotein</keyword>
<protein>
    <recommendedName>
        <fullName evidence="7">Carboxylesterase type B domain-containing protein</fullName>
    </recommendedName>
</protein>
<evidence type="ECO:0000256" key="1">
    <source>
        <dbReference type="ARBA" id="ARBA00005964"/>
    </source>
</evidence>
<keyword evidence="2" id="KW-0719">Serine esterase</keyword>
<keyword evidence="9" id="KW-1185">Reference proteome</keyword>
<evidence type="ECO:0000313" key="8">
    <source>
        <dbReference type="EMBL" id="CAG7818883.1"/>
    </source>
</evidence>
<dbReference type="InterPro" id="IPR002018">
    <property type="entry name" value="CarbesteraseB"/>
</dbReference>
<evidence type="ECO:0000259" key="7">
    <source>
        <dbReference type="Pfam" id="PF00135"/>
    </source>
</evidence>
<keyword evidence="6" id="KW-0732">Signal</keyword>
<feature type="compositionally biased region" description="Polar residues" evidence="5">
    <location>
        <begin position="222"/>
        <end position="234"/>
    </location>
</feature>
<comment type="caution">
    <text evidence="8">The sequence shown here is derived from an EMBL/GenBank/DDBJ whole genome shotgun (WGS) entry which is preliminary data.</text>
</comment>
<evidence type="ECO:0000256" key="4">
    <source>
        <dbReference type="ARBA" id="ARBA00023180"/>
    </source>
</evidence>
<accession>A0A8J2LAL7</accession>
<organism evidence="8 9">
    <name type="scientific">Allacma fusca</name>
    <dbReference type="NCBI Taxonomy" id="39272"/>
    <lineage>
        <taxon>Eukaryota</taxon>
        <taxon>Metazoa</taxon>
        <taxon>Ecdysozoa</taxon>
        <taxon>Arthropoda</taxon>
        <taxon>Hexapoda</taxon>
        <taxon>Collembola</taxon>
        <taxon>Symphypleona</taxon>
        <taxon>Sminthuridae</taxon>
        <taxon>Allacma</taxon>
    </lineage>
</organism>
<gene>
    <name evidence="8" type="ORF">AFUS01_LOCUS29360</name>
</gene>
<reference evidence="8" key="1">
    <citation type="submission" date="2021-06" db="EMBL/GenBank/DDBJ databases">
        <authorList>
            <person name="Hodson N. C."/>
            <person name="Mongue J. A."/>
            <person name="Jaron S. K."/>
        </authorList>
    </citation>
    <scope>NUCLEOTIDE SEQUENCE</scope>
</reference>
<comment type="similarity">
    <text evidence="1">Belongs to the type-B carboxylesterase/lipase family.</text>
</comment>
<sequence>MSTFHGLLAIAYFVAQVSSSWSATSQEEMKSQHRDEKKEKKICNPQESLDVNSIVPIVKCPAGTFRGSLRFTRSGRHYFEFQSIPYAEPPNRFEVAIPKARIKDEYDATTEPPVCPQILDAQKEFVGQEDCLYLSVSKPDESECRNELSNGKLLPVLFWIHPGDYNHGNGSFYKGTYLLDACVVLVTINYRVGALGHGRIMDKLHENRETLWKSHRKDSVEQDQSPGTCVQASF</sequence>
<evidence type="ECO:0000256" key="3">
    <source>
        <dbReference type="ARBA" id="ARBA00022801"/>
    </source>
</evidence>
<evidence type="ECO:0000256" key="5">
    <source>
        <dbReference type="SAM" id="MobiDB-lite"/>
    </source>
</evidence>
<proteinExistence type="inferred from homology"/>
<feature type="domain" description="Carboxylesterase type B" evidence="7">
    <location>
        <begin position="56"/>
        <end position="200"/>
    </location>
</feature>